<dbReference type="PIRSF" id="PIRSF029886">
    <property type="entry name" value="KBAA"/>
    <property type="match status" value="1"/>
</dbReference>
<dbReference type="SMART" id="SM01251">
    <property type="entry name" value="KbaA"/>
    <property type="match status" value="1"/>
</dbReference>
<comment type="caution">
    <text evidence="3">The sequence shown here is derived from an EMBL/GenBank/DDBJ whole genome shotgun (WGS) entry which is preliminary data.</text>
</comment>
<dbReference type="EMBL" id="JBHTKL010000008">
    <property type="protein sequence ID" value="MFD1021244.1"/>
    <property type="molecule type" value="Genomic_DNA"/>
</dbReference>
<sequence length="224" mass="25341">MTSRKWVRLFLTTLLLGGGLTLLVSFVVKSESYADVLNPFNFLELIGVILFFAGLGFIFSVISQMGFFAYLTVHQFGMGLFRSLWPGVQVFLIAFALFDLVYFRYRAADEGVSIWPYIWTAVALLAVGIIIAAIKAKETNKKAFIPALFFMVVVTAVEWVPALQADGLDYVWLMIIPLLTCNAYQLLLLHRLTGTPEKSVNEPAEQPPKINKQKKKNRKKNRRK</sequence>
<feature type="transmembrane region" description="Helical" evidence="2">
    <location>
        <begin position="143"/>
        <end position="164"/>
    </location>
</feature>
<keyword evidence="2" id="KW-1133">Transmembrane helix</keyword>
<keyword evidence="2" id="KW-0472">Membrane</keyword>
<accession>A0ABW3L6V3</accession>
<organism evidence="3 4">
    <name type="scientific">Thalassobacillus hwangdonensis</name>
    <dbReference type="NCBI Taxonomy" id="546108"/>
    <lineage>
        <taxon>Bacteria</taxon>
        <taxon>Bacillati</taxon>
        <taxon>Bacillota</taxon>
        <taxon>Bacilli</taxon>
        <taxon>Bacillales</taxon>
        <taxon>Bacillaceae</taxon>
        <taxon>Thalassobacillus</taxon>
    </lineage>
</organism>
<protein>
    <submittedName>
        <fullName evidence="3">KinB-signaling pathway activation protein</fullName>
    </submittedName>
</protein>
<reference evidence="4" key="1">
    <citation type="journal article" date="2019" name="Int. J. Syst. Evol. Microbiol.">
        <title>The Global Catalogue of Microorganisms (GCM) 10K type strain sequencing project: providing services to taxonomists for standard genome sequencing and annotation.</title>
        <authorList>
            <consortium name="The Broad Institute Genomics Platform"/>
            <consortium name="The Broad Institute Genome Sequencing Center for Infectious Disease"/>
            <person name="Wu L."/>
            <person name="Ma J."/>
        </authorList>
    </citation>
    <scope>NUCLEOTIDE SEQUENCE [LARGE SCALE GENOMIC DNA]</scope>
    <source>
        <strain evidence="4">CCUG 56607</strain>
    </source>
</reference>
<evidence type="ECO:0000313" key="3">
    <source>
        <dbReference type="EMBL" id="MFD1021244.1"/>
    </source>
</evidence>
<dbReference type="InterPro" id="IPR024164">
    <property type="entry name" value="KinB-signalling_activ"/>
</dbReference>
<keyword evidence="4" id="KW-1185">Reference proteome</keyword>
<evidence type="ECO:0000256" key="2">
    <source>
        <dbReference type="SAM" id="Phobius"/>
    </source>
</evidence>
<proteinExistence type="predicted"/>
<evidence type="ECO:0000256" key="1">
    <source>
        <dbReference type="SAM" id="MobiDB-lite"/>
    </source>
</evidence>
<feature type="transmembrane region" description="Helical" evidence="2">
    <location>
        <begin position="46"/>
        <end position="71"/>
    </location>
</feature>
<feature type="transmembrane region" description="Helical" evidence="2">
    <location>
        <begin position="83"/>
        <end position="102"/>
    </location>
</feature>
<feature type="compositionally biased region" description="Basic residues" evidence="1">
    <location>
        <begin position="211"/>
        <end position="224"/>
    </location>
</feature>
<feature type="transmembrane region" description="Helical" evidence="2">
    <location>
        <begin position="114"/>
        <end position="134"/>
    </location>
</feature>
<feature type="transmembrane region" description="Helical" evidence="2">
    <location>
        <begin position="170"/>
        <end position="189"/>
    </location>
</feature>
<keyword evidence="2" id="KW-0812">Transmembrane</keyword>
<gene>
    <name evidence="3" type="ORF">ACFQ2J_18800</name>
</gene>
<name>A0ABW3L6V3_9BACI</name>
<evidence type="ECO:0000313" key="4">
    <source>
        <dbReference type="Proteomes" id="UP001596990"/>
    </source>
</evidence>
<dbReference type="RefSeq" id="WP_386064489.1">
    <property type="nucleotide sequence ID" value="NZ_JBHTKL010000008.1"/>
</dbReference>
<dbReference type="Pfam" id="PF14089">
    <property type="entry name" value="KbaA"/>
    <property type="match status" value="1"/>
</dbReference>
<feature type="region of interest" description="Disordered" evidence="1">
    <location>
        <begin position="197"/>
        <end position="224"/>
    </location>
</feature>
<dbReference type="Proteomes" id="UP001596990">
    <property type="component" value="Unassembled WGS sequence"/>
</dbReference>